<evidence type="ECO:0000313" key="3">
    <source>
        <dbReference type="Proteomes" id="UP000663880"/>
    </source>
</evidence>
<feature type="compositionally biased region" description="Polar residues" evidence="1">
    <location>
        <begin position="151"/>
        <end position="164"/>
    </location>
</feature>
<dbReference type="EMBL" id="CAJOBZ010000005">
    <property type="protein sequence ID" value="CAF4798889.1"/>
    <property type="molecule type" value="Genomic_DNA"/>
</dbReference>
<dbReference type="Proteomes" id="UP000663880">
    <property type="component" value="Unassembled WGS sequence"/>
</dbReference>
<feature type="compositionally biased region" description="Basic residues" evidence="1">
    <location>
        <begin position="101"/>
        <end position="110"/>
    </location>
</feature>
<proteinExistence type="predicted"/>
<protein>
    <submittedName>
        <fullName evidence="2">Uncharacterized protein</fullName>
    </submittedName>
</protein>
<feature type="region of interest" description="Disordered" evidence="1">
    <location>
        <begin position="136"/>
        <end position="164"/>
    </location>
</feature>
<keyword evidence="3" id="KW-1185">Reference proteome</keyword>
<feature type="region of interest" description="Disordered" evidence="1">
    <location>
        <begin position="68"/>
        <end position="111"/>
    </location>
</feature>
<comment type="caution">
    <text evidence="2">The sequence shown here is derived from an EMBL/GenBank/DDBJ whole genome shotgun (WGS) entry which is preliminary data.</text>
</comment>
<reference evidence="2" key="1">
    <citation type="submission" date="2021-02" db="EMBL/GenBank/DDBJ databases">
        <authorList>
            <person name="Steward A R."/>
        </authorList>
    </citation>
    <scope>NUCLEOTIDE SEQUENCE</scope>
</reference>
<gene>
    <name evidence="2" type="ORF">PMACD_LOCUS3331</name>
</gene>
<dbReference type="AlphaFoldDB" id="A0A821P6B5"/>
<organism evidence="2 3">
    <name type="scientific">Pieris macdunnoughi</name>
    <dbReference type="NCBI Taxonomy" id="345717"/>
    <lineage>
        <taxon>Eukaryota</taxon>
        <taxon>Metazoa</taxon>
        <taxon>Ecdysozoa</taxon>
        <taxon>Arthropoda</taxon>
        <taxon>Hexapoda</taxon>
        <taxon>Insecta</taxon>
        <taxon>Pterygota</taxon>
        <taxon>Neoptera</taxon>
        <taxon>Endopterygota</taxon>
        <taxon>Lepidoptera</taxon>
        <taxon>Glossata</taxon>
        <taxon>Ditrysia</taxon>
        <taxon>Papilionoidea</taxon>
        <taxon>Pieridae</taxon>
        <taxon>Pierinae</taxon>
        <taxon>Pieris</taxon>
    </lineage>
</organism>
<evidence type="ECO:0000256" key="1">
    <source>
        <dbReference type="SAM" id="MobiDB-lite"/>
    </source>
</evidence>
<feature type="region of interest" description="Disordered" evidence="1">
    <location>
        <begin position="1"/>
        <end position="42"/>
    </location>
</feature>
<feature type="compositionally biased region" description="Basic and acidic residues" evidence="1">
    <location>
        <begin position="13"/>
        <end position="37"/>
    </location>
</feature>
<dbReference type="OrthoDB" id="2017408at2759"/>
<accession>A0A821P6B5</accession>
<sequence length="477" mass="53667">MSKRKVSTNEMVAKSEKKVLACSTPEHRLESPSRDSDSICDSDAGSPVPFLCTQDGAEGETDVVWNFYTPKSDKGTSRSKNTTPLSRKPRKTRKLIEKPLPKRRTVRPSQKKTEIFQDLIELNQNLHEIIGKKSKTNINKPTSCSEEDIFSDTSESSPKSGLKTNSRCLRKNVLSSKFKKQEPENCLESDDSMNECLLKASQVVEENIINYDHSAPKRPCRAISNEKSFTTDVNTTIDQVCMDTILSNIKLESPCLIKAKKCSSPRFNNDSFDNLLGGLNDSALEKLSQMPVKDTKKSNANDSNWALQDESQSFKSMFARHNSMPESPSVKELNQPSTSGMAFGRYSSMPFNKSDEKIIVPGDSPIRCTPDEIKKKHLQARERLLAKRLLPFTTSQQCSQSANSLTQQYIETMPTKKTVFQPKVASATTKLSNQKNIPNINDTKPKAHVKNDTADLKLLIEKKRQEALMKLRRRQPK</sequence>
<name>A0A821P6B5_9NEOP</name>
<evidence type="ECO:0000313" key="2">
    <source>
        <dbReference type="EMBL" id="CAF4798889.1"/>
    </source>
</evidence>